<dbReference type="InterPro" id="IPR006439">
    <property type="entry name" value="HAD-SF_hydro_IA"/>
</dbReference>
<sequence>MINNFLLDADETILDFVRSSRESFFIAMQQLGLLLGENEFLQFKAINDGLWREYEQGTVTKPQLMKERFARLFAALGVGADAVQANTLYFTTLCGRGYLLPGAEDFLRSLKACGKIFLITNGTPAAQYGRLRSLGLEHFFDGIFISDEIGFSKPDARFFAYVLDKAGLQSGECAVIGDSLTSDIRGANNAGILSIWYNAKGKIAEGAHPDHTARSYAKILEIVRSLGSE</sequence>
<dbReference type="GO" id="GO:0008253">
    <property type="term" value="F:5'-nucleotidase activity"/>
    <property type="evidence" value="ECO:0007669"/>
    <property type="project" value="InterPro"/>
</dbReference>
<dbReference type="Gene3D" id="3.40.50.1000">
    <property type="entry name" value="HAD superfamily/HAD-like"/>
    <property type="match status" value="1"/>
</dbReference>
<dbReference type="NCBIfam" id="TIGR02254">
    <property type="entry name" value="YjjG_YfnB"/>
    <property type="match status" value="1"/>
</dbReference>
<evidence type="ECO:0000313" key="2">
    <source>
        <dbReference type="Proteomes" id="UP000824204"/>
    </source>
</evidence>
<dbReference type="Gene3D" id="1.10.150.240">
    <property type="entry name" value="Putative phosphatase, domain 2"/>
    <property type="match status" value="1"/>
</dbReference>
<dbReference type="InterPro" id="IPR023214">
    <property type="entry name" value="HAD_sf"/>
</dbReference>
<dbReference type="EMBL" id="DXFX01000069">
    <property type="protein sequence ID" value="HIX07844.1"/>
    <property type="molecule type" value="Genomic_DNA"/>
</dbReference>
<protein>
    <submittedName>
        <fullName evidence="1">YjjG family noncanonical pyrimidine nucleotidase</fullName>
    </submittedName>
</protein>
<dbReference type="Pfam" id="PF00702">
    <property type="entry name" value="Hydrolase"/>
    <property type="match status" value="1"/>
</dbReference>
<reference evidence="1" key="1">
    <citation type="journal article" date="2021" name="PeerJ">
        <title>Extensive microbial diversity within the chicken gut microbiome revealed by metagenomics and culture.</title>
        <authorList>
            <person name="Gilroy R."/>
            <person name="Ravi A."/>
            <person name="Getino M."/>
            <person name="Pursley I."/>
            <person name="Horton D.L."/>
            <person name="Alikhan N.F."/>
            <person name="Baker D."/>
            <person name="Gharbi K."/>
            <person name="Hall N."/>
            <person name="Watson M."/>
            <person name="Adriaenssens E.M."/>
            <person name="Foster-Nyarko E."/>
            <person name="Jarju S."/>
            <person name="Secka A."/>
            <person name="Antonio M."/>
            <person name="Oren A."/>
            <person name="Chaudhuri R.R."/>
            <person name="La Ragione R."/>
            <person name="Hildebrand F."/>
            <person name="Pallen M.J."/>
        </authorList>
    </citation>
    <scope>NUCLEOTIDE SEQUENCE</scope>
    <source>
        <strain evidence="1">811</strain>
    </source>
</reference>
<comment type="caution">
    <text evidence="1">The sequence shown here is derived from an EMBL/GenBank/DDBJ whole genome shotgun (WGS) entry which is preliminary data.</text>
</comment>
<name>A0A9D1V8R4_9FIRM</name>
<dbReference type="CDD" id="cd04305">
    <property type="entry name" value="HAD_Neu5Ac-Pase_like"/>
    <property type="match status" value="1"/>
</dbReference>
<dbReference type="InterPro" id="IPR011951">
    <property type="entry name" value="HAD-SF_hydro_IA_YjjG/PynA"/>
</dbReference>
<dbReference type="NCBIfam" id="TIGR01509">
    <property type="entry name" value="HAD-SF-IA-v3"/>
    <property type="match status" value="1"/>
</dbReference>
<reference evidence="1" key="2">
    <citation type="submission" date="2021-04" db="EMBL/GenBank/DDBJ databases">
        <authorList>
            <person name="Gilroy R."/>
        </authorList>
    </citation>
    <scope>NUCLEOTIDE SEQUENCE</scope>
    <source>
        <strain evidence="1">811</strain>
    </source>
</reference>
<dbReference type="NCBIfam" id="TIGR01549">
    <property type="entry name" value="HAD-SF-IA-v1"/>
    <property type="match status" value="1"/>
</dbReference>
<dbReference type="Proteomes" id="UP000824204">
    <property type="component" value="Unassembled WGS sequence"/>
</dbReference>
<gene>
    <name evidence="1" type="ORF">H9741_05205</name>
</gene>
<proteinExistence type="predicted"/>
<dbReference type="SUPFAM" id="SSF56784">
    <property type="entry name" value="HAD-like"/>
    <property type="match status" value="1"/>
</dbReference>
<dbReference type="SFLD" id="SFLDS00003">
    <property type="entry name" value="Haloacid_Dehalogenase"/>
    <property type="match status" value="1"/>
</dbReference>
<dbReference type="InterPro" id="IPR036412">
    <property type="entry name" value="HAD-like_sf"/>
</dbReference>
<dbReference type="PANTHER" id="PTHR47478:SF1">
    <property type="entry name" value="PYRIMIDINE 5'-NUCLEOTIDASE YJJG"/>
    <property type="match status" value="1"/>
</dbReference>
<dbReference type="PANTHER" id="PTHR47478">
    <property type="match status" value="1"/>
</dbReference>
<accession>A0A9D1V8R4</accession>
<dbReference type="AlphaFoldDB" id="A0A9D1V8R4"/>
<evidence type="ECO:0000313" key="1">
    <source>
        <dbReference type="EMBL" id="HIX07844.1"/>
    </source>
</evidence>
<dbReference type="SFLD" id="SFLDG01129">
    <property type="entry name" value="C1.5:_HAD__Beta-PGM__Phosphata"/>
    <property type="match status" value="1"/>
</dbReference>
<dbReference type="InterPro" id="IPR052550">
    <property type="entry name" value="Pyrimidine_5'-ntase_YjjG"/>
</dbReference>
<dbReference type="InterPro" id="IPR023198">
    <property type="entry name" value="PGP-like_dom2"/>
</dbReference>
<organism evidence="1 2">
    <name type="scientific">Candidatus Borkfalkia faecipullorum</name>
    <dbReference type="NCBI Taxonomy" id="2838510"/>
    <lineage>
        <taxon>Bacteria</taxon>
        <taxon>Bacillati</taxon>
        <taxon>Bacillota</taxon>
        <taxon>Clostridia</taxon>
        <taxon>Christensenellales</taxon>
        <taxon>Christensenellaceae</taxon>
        <taxon>Candidatus Borkfalkia</taxon>
    </lineage>
</organism>